<comment type="caution">
    <text evidence="2">The sequence shown here is derived from an EMBL/GenBank/DDBJ whole genome shotgun (WGS) entry which is preliminary data.</text>
</comment>
<dbReference type="OrthoDB" id="6513042at2759"/>
<evidence type="ECO:0000256" key="1">
    <source>
        <dbReference type="SAM" id="MobiDB-lite"/>
    </source>
</evidence>
<name>A0A7J6VJ81_THATH</name>
<dbReference type="PANTHER" id="PTHR21529:SF4">
    <property type="entry name" value="TPR AND ANKYRIN REPEAT-CONTAINING PROTEIN 1"/>
    <property type="match status" value="1"/>
</dbReference>
<dbReference type="PANTHER" id="PTHR21529">
    <property type="entry name" value="MAMMARY TURMOR VIRUS RECEPTOR HOMOLOG 1, 2 MTVR1, 2"/>
    <property type="match status" value="1"/>
</dbReference>
<evidence type="ECO:0000313" key="2">
    <source>
        <dbReference type="EMBL" id="KAF5184801.1"/>
    </source>
</evidence>
<organism evidence="2 3">
    <name type="scientific">Thalictrum thalictroides</name>
    <name type="common">Rue-anemone</name>
    <name type="synonym">Anemone thalictroides</name>
    <dbReference type="NCBI Taxonomy" id="46969"/>
    <lineage>
        <taxon>Eukaryota</taxon>
        <taxon>Viridiplantae</taxon>
        <taxon>Streptophyta</taxon>
        <taxon>Embryophyta</taxon>
        <taxon>Tracheophyta</taxon>
        <taxon>Spermatophyta</taxon>
        <taxon>Magnoliopsida</taxon>
        <taxon>Ranunculales</taxon>
        <taxon>Ranunculaceae</taxon>
        <taxon>Thalictroideae</taxon>
        <taxon>Thalictrum</taxon>
    </lineage>
</organism>
<keyword evidence="2" id="KW-0378">Hydrolase</keyword>
<dbReference type="EMBL" id="JABWDY010031576">
    <property type="protein sequence ID" value="KAF5184801.1"/>
    <property type="molecule type" value="Genomic_DNA"/>
</dbReference>
<evidence type="ECO:0000313" key="3">
    <source>
        <dbReference type="Proteomes" id="UP000554482"/>
    </source>
</evidence>
<dbReference type="GO" id="GO:0016787">
    <property type="term" value="F:hydrolase activity"/>
    <property type="evidence" value="ECO:0007669"/>
    <property type="project" value="UniProtKB-KW"/>
</dbReference>
<sequence length="239" mass="27141">VMFCDEFCKSLARIKSEVTRKDVVSLLVKLSNGWRNPSQEPRKLSFMDGTSSQLLEQYEVPDLLNLLWTVDIMKEDSKMIQVLKFWDILPSSDVPNLCKRLDAIVESYTVYRMNYCKYKCLDGKLEVPMSWEVTPGDAVKLENVHNNEHERLSTGFASLRLNGSPSRPANFSRKLEVPMSWEVTPGDAVKLENVHNNEHERLSTGFASLRLNGSPSRPANFSRSQGRGRRSSSRSGRVG</sequence>
<dbReference type="Proteomes" id="UP000554482">
    <property type="component" value="Unassembled WGS sequence"/>
</dbReference>
<dbReference type="AlphaFoldDB" id="A0A7J6VJ81"/>
<accession>A0A7J6VJ81</accession>
<dbReference type="InterPro" id="IPR039904">
    <property type="entry name" value="TRANK1"/>
</dbReference>
<feature type="compositionally biased region" description="Polar residues" evidence="1">
    <location>
        <begin position="211"/>
        <end position="221"/>
    </location>
</feature>
<keyword evidence="3" id="KW-1185">Reference proteome</keyword>
<gene>
    <name evidence="2" type="ORF">FRX31_025614</name>
</gene>
<protein>
    <submittedName>
        <fullName evidence="2">P-loop containing nucleoside triphosphate hydrolases superfamily protein</fullName>
    </submittedName>
</protein>
<proteinExistence type="predicted"/>
<feature type="non-terminal residue" evidence="2">
    <location>
        <position position="1"/>
    </location>
</feature>
<reference evidence="2 3" key="1">
    <citation type="submission" date="2020-06" db="EMBL/GenBank/DDBJ databases">
        <title>Transcriptomic and genomic resources for Thalictrum thalictroides and T. hernandezii: Facilitating candidate gene discovery in an emerging model plant lineage.</title>
        <authorList>
            <person name="Arias T."/>
            <person name="Riano-Pachon D.M."/>
            <person name="Di Stilio V.S."/>
        </authorList>
    </citation>
    <scope>NUCLEOTIDE SEQUENCE [LARGE SCALE GENOMIC DNA]</scope>
    <source>
        <strain evidence="3">cv. WT478/WT964</strain>
        <tissue evidence="2">Leaves</tissue>
    </source>
</reference>
<feature type="region of interest" description="Disordered" evidence="1">
    <location>
        <begin position="207"/>
        <end position="239"/>
    </location>
</feature>